<feature type="region of interest" description="Disordered" evidence="5">
    <location>
        <begin position="266"/>
        <end position="310"/>
    </location>
</feature>
<dbReference type="Pfam" id="PF00929">
    <property type="entry name" value="RNase_T"/>
    <property type="match status" value="3"/>
</dbReference>
<comment type="similarity">
    <text evidence="1">Belongs to the oligoribonuclease family.</text>
</comment>
<keyword evidence="8" id="KW-1185">Reference proteome</keyword>
<keyword evidence="4" id="KW-0269">Exonuclease</keyword>
<dbReference type="InterPro" id="IPR022894">
    <property type="entry name" value="Oligoribonuclease"/>
</dbReference>
<dbReference type="InterPro" id="IPR012337">
    <property type="entry name" value="RNaseH-like_sf"/>
</dbReference>
<evidence type="ECO:0000313" key="7">
    <source>
        <dbReference type="EMBL" id="TQE04457.1"/>
    </source>
</evidence>
<dbReference type="GO" id="GO:0003676">
    <property type="term" value="F:nucleic acid binding"/>
    <property type="evidence" value="ECO:0007669"/>
    <property type="project" value="InterPro"/>
</dbReference>
<proteinExistence type="inferred from homology"/>
<evidence type="ECO:0000259" key="6">
    <source>
        <dbReference type="SMART" id="SM00479"/>
    </source>
</evidence>
<dbReference type="InterPro" id="IPR036397">
    <property type="entry name" value="RNaseH_sf"/>
</dbReference>
<comment type="caution">
    <text evidence="7">The sequence shown here is derived from an EMBL/GenBank/DDBJ whole genome shotgun (WGS) entry which is preliminary data.</text>
</comment>
<evidence type="ECO:0000313" key="8">
    <source>
        <dbReference type="Proteomes" id="UP000315295"/>
    </source>
</evidence>
<feature type="compositionally biased region" description="Low complexity" evidence="5">
    <location>
        <begin position="25"/>
        <end position="37"/>
    </location>
</feature>
<evidence type="ECO:0000256" key="2">
    <source>
        <dbReference type="ARBA" id="ARBA00022722"/>
    </source>
</evidence>
<feature type="domain" description="Exonuclease" evidence="6">
    <location>
        <begin position="70"/>
        <end position="219"/>
    </location>
</feature>
<protein>
    <recommendedName>
        <fullName evidence="6">Exonuclease domain-containing protein</fullName>
    </recommendedName>
</protein>
<dbReference type="PANTHER" id="PTHR11046">
    <property type="entry name" value="OLIGORIBONUCLEASE, MITOCHONDRIAL"/>
    <property type="match status" value="1"/>
</dbReference>
<dbReference type="NCBIfam" id="NF003765">
    <property type="entry name" value="PRK05359.1"/>
    <property type="match status" value="3"/>
</dbReference>
<dbReference type="AlphaFoldDB" id="A0A540N077"/>
<dbReference type="SMART" id="SM00479">
    <property type="entry name" value="EXOIII"/>
    <property type="match status" value="2"/>
</dbReference>
<feature type="compositionally biased region" description="Basic and acidic residues" evidence="5">
    <location>
        <begin position="54"/>
        <end position="63"/>
    </location>
</feature>
<evidence type="ECO:0000256" key="1">
    <source>
        <dbReference type="ARBA" id="ARBA00009921"/>
    </source>
</evidence>
<evidence type="ECO:0000256" key="3">
    <source>
        <dbReference type="ARBA" id="ARBA00022801"/>
    </source>
</evidence>
<dbReference type="SUPFAM" id="SSF53098">
    <property type="entry name" value="Ribonuclease H-like"/>
    <property type="match status" value="3"/>
</dbReference>
<gene>
    <name evidence="7" type="ORF">C1H46_009873</name>
</gene>
<sequence length="604" mass="67659">MEFLANAFSALELDAENDDPMRFASSSSDGTRKSSGNSKKKVNDSDNKLLVNEKQSKKNTEVPPEECKMPLVWIDLEMTGLNVEADRILEIACIVTDGRLTKSVEGPDLVIHQTKECLDRMGEWCQTHHAASGLATKVLESSISEREAEQQVIEFVKRNIGTYQPLIAGNSVYVDFVFLKKYMPDLASLFSHVLVDVSSIKALCIRWYPQVTSLPIGPAWWLGLGGYVRVKFQNQNQAIVTKRDRETMEFLANAFSALELDAENDDPMRFASSSSDGTRKSSGNSKKKVNDSDNKLLVNEKQSKKNTEVPPEECKMPLVWIDLEMTGLNVEADRILEIACIVTDGRLTKSVEGPDLVIHQTKECLDRMGEWCQTHHAASGLATKVLESSISEREAEQQVIEFVKRNIGTYQPLIAGNSVYVDFVFLKKYMPDLASLFSHVLVDVSSIKALCIRWYPQGNSKKKVNDSDNKLLVNEKQSKKNTEVPPEECKMPLVWIDLEMTGLNVEADRILEIACIVTDGRLTKSVEGPDLVIHQTKECLDRMGEWCQTHHAASGLATKVLESSISEREAEQQVIEFVKRNIGTYQPLIAGNSVYVDFVFLKVI</sequence>
<dbReference type="Proteomes" id="UP000315295">
    <property type="component" value="Unassembled WGS sequence"/>
</dbReference>
<evidence type="ECO:0000256" key="4">
    <source>
        <dbReference type="ARBA" id="ARBA00022839"/>
    </source>
</evidence>
<feature type="domain" description="Exonuclease" evidence="6">
    <location>
        <begin position="317"/>
        <end position="483"/>
    </location>
</feature>
<dbReference type="InterPro" id="IPR013520">
    <property type="entry name" value="Ribonucl_H"/>
</dbReference>
<dbReference type="EMBL" id="VIEB01000139">
    <property type="protein sequence ID" value="TQE04457.1"/>
    <property type="molecule type" value="Genomic_DNA"/>
</dbReference>
<dbReference type="GO" id="GO:0005739">
    <property type="term" value="C:mitochondrion"/>
    <property type="evidence" value="ECO:0007669"/>
    <property type="project" value="TreeGrafter"/>
</dbReference>
<keyword evidence="3" id="KW-0378">Hydrolase</keyword>
<accession>A0A540N077</accession>
<feature type="compositionally biased region" description="Basic and acidic residues" evidence="5">
    <location>
        <begin position="301"/>
        <end position="310"/>
    </location>
</feature>
<dbReference type="PANTHER" id="PTHR11046:SF0">
    <property type="entry name" value="OLIGORIBONUCLEASE, MITOCHONDRIAL"/>
    <property type="match status" value="1"/>
</dbReference>
<feature type="region of interest" description="Disordered" evidence="5">
    <location>
        <begin position="18"/>
        <end position="63"/>
    </location>
</feature>
<dbReference type="STRING" id="106549.A0A540N077"/>
<evidence type="ECO:0000256" key="5">
    <source>
        <dbReference type="SAM" id="MobiDB-lite"/>
    </source>
</evidence>
<reference evidence="7 8" key="1">
    <citation type="journal article" date="2019" name="G3 (Bethesda)">
        <title>Sequencing of a Wild Apple (Malus baccata) Genome Unravels the Differences Between Cultivated and Wild Apple Species Regarding Disease Resistance and Cold Tolerance.</title>
        <authorList>
            <person name="Chen X."/>
        </authorList>
    </citation>
    <scope>NUCLEOTIDE SEQUENCE [LARGE SCALE GENOMIC DNA]</scope>
    <source>
        <strain evidence="8">cv. Shandingzi</strain>
        <tissue evidence="7">Leaves</tissue>
    </source>
</reference>
<dbReference type="GO" id="GO:0000175">
    <property type="term" value="F:3'-5'-RNA exonuclease activity"/>
    <property type="evidence" value="ECO:0007669"/>
    <property type="project" value="InterPro"/>
</dbReference>
<organism evidence="7 8">
    <name type="scientific">Malus baccata</name>
    <name type="common">Siberian crab apple</name>
    <name type="synonym">Pyrus baccata</name>
    <dbReference type="NCBI Taxonomy" id="106549"/>
    <lineage>
        <taxon>Eukaryota</taxon>
        <taxon>Viridiplantae</taxon>
        <taxon>Streptophyta</taxon>
        <taxon>Embryophyta</taxon>
        <taxon>Tracheophyta</taxon>
        <taxon>Spermatophyta</taxon>
        <taxon>Magnoliopsida</taxon>
        <taxon>eudicotyledons</taxon>
        <taxon>Gunneridae</taxon>
        <taxon>Pentapetalae</taxon>
        <taxon>rosids</taxon>
        <taxon>fabids</taxon>
        <taxon>Rosales</taxon>
        <taxon>Rosaceae</taxon>
        <taxon>Amygdaloideae</taxon>
        <taxon>Maleae</taxon>
        <taxon>Malus</taxon>
    </lineage>
</organism>
<name>A0A540N077_MALBA</name>
<dbReference type="CDD" id="cd06135">
    <property type="entry name" value="Orn"/>
    <property type="match status" value="3"/>
</dbReference>
<feature type="compositionally biased region" description="Low complexity" evidence="5">
    <location>
        <begin position="272"/>
        <end position="284"/>
    </location>
</feature>
<keyword evidence="2" id="KW-0540">Nuclease</keyword>
<dbReference type="Gene3D" id="3.30.420.10">
    <property type="entry name" value="Ribonuclease H-like superfamily/Ribonuclease H"/>
    <property type="match status" value="3"/>
</dbReference>